<comment type="caution">
    <text evidence="1">The sequence shown here is derived from an EMBL/GenBank/DDBJ whole genome shotgun (WGS) entry which is preliminary data.</text>
</comment>
<sequence>MPPPGLEPEACDELAIRSQEEEQVTPEMLSERSLDIPAYVPTPRSKNDSLIFRGHFEDAHPCDVEANSMTRSEVVQQPFGIHFSARCPAPHRLTGRGARLFAATVSSLHREISSEPPTTEYP</sequence>
<evidence type="ECO:0000313" key="1">
    <source>
        <dbReference type="EMBL" id="GIY51949.1"/>
    </source>
</evidence>
<dbReference type="Proteomes" id="UP001054837">
    <property type="component" value="Unassembled WGS sequence"/>
</dbReference>
<protein>
    <submittedName>
        <fullName evidence="1">Uncharacterized protein</fullName>
    </submittedName>
</protein>
<organism evidence="1 2">
    <name type="scientific">Caerostris darwini</name>
    <dbReference type="NCBI Taxonomy" id="1538125"/>
    <lineage>
        <taxon>Eukaryota</taxon>
        <taxon>Metazoa</taxon>
        <taxon>Ecdysozoa</taxon>
        <taxon>Arthropoda</taxon>
        <taxon>Chelicerata</taxon>
        <taxon>Arachnida</taxon>
        <taxon>Araneae</taxon>
        <taxon>Araneomorphae</taxon>
        <taxon>Entelegynae</taxon>
        <taxon>Araneoidea</taxon>
        <taxon>Araneidae</taxon>
        <taxon>Caerostris</taxon>
    </lineage>
</organism>
<gene>
    <name evidence="1" type="ORF">CDAR_597191</name>
</gene>
<proteinExistence type="predicted"/>
<evidence type="ECO:0000313" key="2">
    <source>
        <dbReference type="Proteomes" id="UP001054837"/>
    </source>
</evidence>
<accession>A0AAV4U2C2</accession>
<dbReference type="AlphaFoldDB" id="A0AAV4U2C2"/>
<name>A0AAV4U2C2_9ARAC</name>
<reference evidence="1 2" key="1">
    <citation type="submission" date="2021-06" db="EMBL/GenBank/DDBJ databases">
        <title>Caerostris darwini draft genome.</title>
        <authorList>
            <person name="Kono N."/>
            <person name="Arakawa K."/>
        </authorList>
    </citation>
    <scope>NUCLEOTIDE SEQUENCE [LARGE SCALE GENOMIC DNA]</scope>
</reference>
<keyword evidence="2" id="KW-1185">Reference proteome</keyword>
<dbReference type="EMBL" id="BPLQ01010622">
    <property type="protein sequence ID" value="GIY51949.1"/>
    <property type="molecule type" value="Genomic_DNA"/>
</dbReference>